<dbReference type="EC" id="2.7.1.4" evidence="5"/>
<dbReference type="CDD" id="cd01168">
    <property type="entry name" value="adenosine_kinase"/>
    <property type="match status" value="1"/>
</dbReference>
<accession>A0A3B0R8T1</accession>
<evidence type="ECO:0000256" key="2">
    <source>
        <dbReference type="ARBA" id="ARBA00022679"/>
    </source>
</evidence>
<dbReference type="Gene3D" id="3.40.1190.20">
    <property type="match status" value="1"/>
</dbReference>
<evidence type="ECO:0000256" key="3">
    <source>
        <dbReference type="ARBA" id="ARBA00022777"/>
    </source>
</evidence>
<gene>
    <name evidence="5" type="ORF">MNBD_ALPHA02-1151</name>
</gene>
<dbReference type="PANTHER" id="PTHR43320:SF3">
    <property type="entry name" value="CARBOHYDRATE KINASE PFKB DOMAIN-CONTAINING PROTEIN"/>
    <property type="match status" value="1"/>
</dbReference>
<keyword evidence="2 5" id="KW-0808">Transferase</keyword>
<evidence type="ECO:0000256" key="1">
    <source>
        <dbReference type="ARBA" id="ARBA00010688"/>
    </source>
</evidence>
<name>A0A3B0R8T1_9ZZZZ</name>
<feature type="domain" description="Carbohydrate kinase PfkB" evidence="4">
    <location>
        <begin position="58"/>
        <end position="316"/>
    </location>
</feature>
<organism evidence="5">
    <name type="scientific">hydrothermal vent metagenome</name>
    <dbReference type="NCBI Taxonomy" id="652676"/>
    <lineage>
        <taxon>unclassified sequences</taxon>
        <taxon>metagenomes</taxon>
        <taxon>ecological metagenomes</taxon>
    </lineage>
</organism>
<dbReference type="PANTHER" id="PTHR43320">
    <property type="entry name" value="SUGAR KINASE"/>
    <property type="match status" value="1"/>
</dbReference>
<protein>
    <submittedName>
        <fullName evidence="5">Fructokinase</fullName>
        <ecNumber evidence="5">2.7.1.4</ecNumber>
    </submittedName>
</protein>
<evidence type="ECO:0000313" key="5">
    <source>
        <dbReference type="EMBL" id="VAV87897.1"/>
    </source>
</evidence>
<dbReference type="PROSITE" id="PS00584">
    <property type="entry name" value="PFKB_KINASES_2"/>
    <property type="match status" value="1"/>
</dbReference>
<dbReference type="InterPro" id="IPR052700">
    <property type="entry name" value="Carb_kinase_PfkB-like"/>
</dbReference>
<dbReference type="EMBL" id="UOED01000030">
    <property type="protein sequence ID" value="VAV87897.1"/>
    <property type="molecule type" value="Genomic_DNA"/>
</dbReference>
<proteinExistence type="inferred from homology"/>
<keyword evidence="3 5" id="KW-0418">Kinase</keyword>
<comment type="similarity">
    <text evidence="1">Belongs to the carbohydrate kinase PfkB family.</text>
</comment>
<dbReference type="Pfam" id="PF00294">
    <property type="entry name" value="PfkB"/>
    <property type="match status" value="1"/>
</dbReference>
<dbReference type="GO" id="GO:0008865">
    <property type="term" value="F:fructokinase activity"/>
    <property type="evidence" value="ECO:0007669"/>
    <property type="project" value="UniProtKB-EC"/>
</dbReference>
<dbReference type="AlphaFoldDB" id="A0A3B0R8T1"/>
<sequence length="328" mass="35359">MTHKFDVLGIGNAIVDILVNVEDDFLAAHEIPRGSMQLVDEETSDRLYDQLGTAIECSGGSAANTIAGLASLGSNAAYIGKIKDDQLGHVFAHDIASLGIAFTTEKDNSGVSTARCLVMVSPDAERTMCTYLGACVNLTEDDIDPDMVAASAVTYMEGYLWDPENAKAAFRKAMTLAHNAGRKTSLTLSDSFCVDRHKQEFRHLAEHEIDILFANEEELLMLYDTRDISVALKAVQQHCEVAAVTRSAEGCTIVSADEIIDINGYPVSDLVDTTGAGDLFAAGFLHGYSRGEDLKDCGRMGNLVASEIITHMGARPNADLKQYLADNL</sequence>
<dbReference type="InterPro" id="IPR029056">
    <property type="entry name" value="Ribokinase-like"/>
</dbReference>
<dbReference type="InterPro" id="IPR002173">
    <property type="entry name" value="Carboh/pur_kinase_PfkB_CS"/>
</dbReference>
<evidence type="ECO:0000259" key="4">
    <source>
        <dbReference type="Pfam" id="PF00294"/>
    </source>
</evidence>
<reference evidence="5" key="1">
    <citation type="submission" date="2018-06" db="EMBL/GenBank/DDBJ databases">
        <authorList>
            <person name="Zhirakovskaya E."/>
        </authorList>
    </citation>
    <scope>NUCLEOTIDE SEQUENCE</scope>
</reference>
<dbReference type="SUPFAM" id="SSF53613">
    <property type="entry name" value="Ribokinase-like"/>
    <property type="match status" value="1"/>
</dbReference>
<dbReference type="InterPro" id="IPR011611">
    <property type="entry name" value="PfkB_dom"/>
</dbReference>